<evidence type="ECO:0000256" key="8">
    <source>
        <dbReference type="RuleBase" id="RU000722"/>
    </source>
</evidence>
<evidence type="ECO:0000256" key="6">
    <source>
        <dbReference type="ARBA" id="ARBA00023098"/>
    </source>
</evidence>
<dbReference type="PANTHER" id="PTHR20863:SF76">
    <property type="entry name" value="CARRIER DOMAIN-CONTAINING PROTEIN"/>
    <property type="match status" value="1"/>
</dbReference>
<dbReference type="STRING" id="158441.A0A226DTI8"/>
<feature type="chain" id="PRO_5012985588" description="Acyl carrier protein" evidence="9">
    <location>
        <begin position="24"/>
        <end position="177"/>
    </location>
</feature>
<dbReference type="GO" id="GO:0009245">
    <property type="term" value="P:lipid A biosynthetic process"/>
    <property type="evidence" value="ECO:0007669"/>
    <property type="project" value="TreeGrafter"/>
</dbReference>
<keyword evidence="9" id="KW-0732">Signal</keyword>
<dbReference type="SUPFAM" id="SSF47336">
    <property type="entry name" value="ACP-like"/>
    <property type="match status" value="1"/>
</dbReference>
<evidence type="ECO:0000256" key="4">
    <source>
        <dbReference type="ARBA" id="ARBA00022553"/>
    </source>
</evidence>
<dbReference type="NCBIfam" id="TIGR00517">
    <property type="entry name" value="acyl_carrier"/>
    <property type="match status" value="1"/>
</dbReference>
<name>A0A226DTI8_FOLCA</name>
<evidence type="ECO:0000259" key="10">
    <source>
        <dbReference type="PROSITE" id="PS50075"/>
    </source>
</evidence>
<dbReference type="InterPro" id="IPR009081">
    <property type="entry name" value="PP-bd_ACP"/>
</dbReference>
<evidence type="ECO:0000313" key="12">
    <source>
        <dbReference type="Proteomes" id="UP000198287"/>
    </source>
</evidence>
<dbReference type="InterPro" id="IPR006162">
    <property type="entry name" value="Ppantetheine_attach_site"/>
</dbReference>
<feature type="signal peptide" evidence="9">
    <location>
        <begin position="1"/>
        <end position="23"/>
    </location>
</feature>
<dbReference type="InterPro" id="IPR036736">
    <property type="entry name" value="ACP-like_sf"/>
</dbReference>
<keyword evidence="7 8" id="KW-0275">Fatty acid biosynthesis</keyword>
<evidence type="ECO:0000256" key="3">
    <source>
        <dbReference type="ARBA" id="ARBA00022516"/>
    </source>
</evidence>
<dbReference type="NCBIfam" id="NF002148">
    <property type="entry name" value="PRK00982.1-2"/>
    <property type="match status" value="1"/>
</dbReference>
<comment type="similarity">
    <text evidence="1">Belongs to the acyl carrier protein (ACP) family.</text>
</comment>
<feature type="domain" description="Carrier" evidence="10">
    <location>
        <begin position="97"/>
        <end position="172"/>
    </location>
</feature>
<dbReference type="InterPro" id="IPR003231">
    <property type="entry name" value="ACP"/>
</dbReference>
<evidence type="ECO:0000313" key="11">
    <source>
        <dbReference type="EMBL" id="OXA47516.1"/>
    </source>
</evidence>
<dbReference type="GO" id="GO:0000035">
    <property type="term" value="F:acyl binding"/>
    <property type="evidence" value="ECO:0007669"/>
    <property type="project" value="TreeGrafter"/>
</dbReference>
<protein>
    <recommendedName>
        <fullName evidence="8">Acyl carrier protein</fullName>
    </recommendedName>
</protein>
<dbReference type="PROSITE" id="PS50075">
    <property type="entry name" value="CARRIER"/>
    <property type="match status" value="1"/>
</dbReference>
<comment type="caution">
    <text evidence="11">The sequence shown here is derived from an EMBL/GenBank/DDBJ whole genome shotgun (WGS) entry which is preliminary data.</text>
</comment>
<keyword evidence="4" id="KW-0597">Phosphoprotein</keyword>
<keyword evidence="5" id="KW-0276">Fatty acid metabolism</keyword>
<proteinExistence type="inferred from homology"/>
<dbReference type="HAMAP" id="MF_01217">
    <property type="entry name" value="Acyl_carrier"/>
    <property type="match status" value="1"/>
</dbReference>
<evidence type="ECO:0000256" key="9">
    <source>
        <dbReference type="SAM" id="SignalP"/>
    </source>
</evidence>
<keyword evidence="12" id="KW-1185">Reference proteome</keyword>
<dbReference type="Gene3D" id="1.10.1200.10">
    <property type="entry name" value="ACP-like"/>
    <property type="match status" value="1"/>
</dbReference>
<keyword evidence="6" id="KW-0443">Lipid metabolism</keyword>
<keyword evidence="3 8" id="KW-0444">Lipid biosynthesis</keyword>
<dbReference type="GO" id="GO:0000036">
    <property type="term" value="F:acyl carrier activity"/>
    <property type="evidence" value="ECO:0007669"/>
    <property type="project" value="TreeGrafter"/>
</dbReference>
<evidence type="ECO:0000256" key="2">
    <source>
        <dbReference type="ARBA" id="ARBA00022450"/>
    </source>
</evidence>
<evidence type="ECO:0000256" key="5">
    <source>
        <dbReference type="ARBA" id="ARBA00022832"/>
    </source>
</evidence>
<dbReference type="PANTHER" id="PTHR20863">
    <property type="entry name" value="ACYL CARRIER PROTEIN"/>
    <property type="match status" value="1"/>
</dbReference>
<dbReference type="PROSITE" id="PS00012">
    <property type="entry name" value="PHOSPHOPANTETHEINE"/>
    <property type="match status" value="1"/>
</dbReference>
<dbReference type="GO" id="GO:0005829">
    <property type="term" value="C:cytosol"/>
    <property type="evidence" value="ECO:0007669"/>
    <property type="project" value="TreeGrafter"/>
</dbReference>
<organism evidence="11 12">
    <name type="scientific">Folsomia candida</name>
    <name type="common">Springtail</name>
    <dbReference type="NCBI Taxonomy" id="158441"/>
    <lineage>
        <taxon>Eukaryota</taxon>
        <taxon>Metazoa</taxon>
        <taxon>Ecdysozoa</taxon>
        <taxon>Arthropoda</taxon>
        <taxon>Hexapoda</taxon>
        <taxon>Collembola</taxon>
        <taxon>Entomobryomorpha</taxon>
        <taxon>Isotomoidea</taxon>
        <taxon>Isotomidae</taxon>
        <taxon>Proisotominae</taxon>
        <taxon>Folsomia</taxon>
    </lineage>
</organism>
<dbReference type="GO" id="GO:0016020">
    <property type="term" value="C:membrane"/>
    <property type="evidence" value="ECO:0007669"/>
    <property type="project" value="GOC"/>
</dbReference>
<comment type="function">
    <text evidence="8">Carrier of the growing fatty acid chain in fatty acid biosynthesis.</text>
</comment>
<sequence length="177" mass="18833">MEISVGLIGPLILLVFACHAVTGAPNEMGKMDVYSASGRLQLPEVLVATPISVSYKVEVNPTGWRQPAQKGVDVDDPISSFPKSDISISLRKPKSVSDVASKVKNIIAQKLGVDVGQVTDNATLVEDLGADSLEMLEIAVAIEQEFGCGMSEDDVQKINRVIDLVNFVNNPGCISPP</sequence>
<reference evidence="11 12" key="1">
    <citation type="submission" date="2015-12" db="EMBL/GenBank/DDBJ databases">
        <title>The genome of Folsomia candida.</title>
        <authorList>
            <person name="Faddeeva A."/>
            <person name="Derks M.F."/>
            <person name="Anvar Y."/>
            <person name="Smit S."/>
            <person name="Van Straalen N."/>
            <person name="Roelofs D."/>
        </authorList>
    </citation>
    <scope>NUCLEOTIDE SEQUENCE [LARGE SCALE GENOMIC DNA]</scope>
    <source>
        <strain evidence="11 12">VU population</strain>
        <tissue evidence="11">Whole body</tissue>
    </source>
</reference>
<dbReference type="EMBL" id="LNIX01000013">
    <property type="protein sequence ID" value="OXA47516.1"/>
    <property type="molecule type" value="Genomic_DNA"/>
</dbReference>
<dbReference type="AlphaFoldDB" id="A0A226DTI8"/>
<dbReference type="Proteomes" id="UP000198287">
    <property type="component" value="Unassembled WGS sequence"/>
</dbReference>
<evidence type="ECO:0000256" key="1">
    <source>
        <dbReference type="ARBA" id="ARBA00010930"/>
    </source>
</evidence>
<dbReference type="Pfam" id="PF00550">
    <property type="entry name" value="PP-binding"/>
    <property type="match status" value="1"/>
</dbReference>
<keyword evidence="2 8" id="KW-0596">Phosphopantetheine</keyword>
<dbReference type="OrthoDB" id="448946at2759"/>
<gene>
    <name evidence="11" type="ORF">Fcan01_17583</name>
</gene>
<accession>A0A226DTI8</accession>
<evidence type="ECO:0000256" key="7">
    <source>
        <dbReference type="ARBA" id="ARBA00023160"/>
    </source>
</evidence>